<feature type="signal peptide" evidence="2">
    <location>
        <begin position="1"/>
        <end position="15"/>
    </location>
</feature>
<evidence type="ECO:0000313" key="4">
    <source>
        <dbReference type="Proteomes" id="UP000800040"/>
    </source>
</evidence>
<proteinExistence type="predicted"/>
<name>A0A6A5KHK1_9PLEO</name>
<evidence type="ECO:0000256" key="2">
    <source>
        <dbReference type="SAM" id="SignalP"/>
    </source>
</evidence>
<evidence type="ECO:0008006" key="5">
    <source>
        <dbReference type="Google" id="ProtNLM"/>
    </source>
</evidence>
<keyword evidence="4" id="KW-1185">Reference proteome</keyword>
<dbReference type="Proteomes" id="UP000800040">
    <property type="component" value="Unassembled WGS sequence"/>
</dbReference>
<dbReference type="PROSITE" id="PS51257">
    <property type="entry name" value="PROKAR_LIPOPROTEIN"/>
    <property type="match status" value="1"/>
</dbReference>
<gene>
    <name evidence="3" type="ORF">BDW02DRAFT_313730</name>
</gene>
<sequence>MRRLFLNMLASCHAAAPVVISCPARYHTVHTHTVTLNQRCPATSTPHNDHTNNHSGHTTRNYRGRLATTRTSQGEENAAVKLPRREIRHKMCGLQCAIHGSECRS</sequence>
<accession>A0A6A5KHK1</accession>
<dbReference type="EMBL" id="ML975294">
    <property type="protein sequence ID" value="KAF1834962.1"/>
    <property type="molecule type" value="Genomic_DNA"/>
</dbReference>
<feature type="chain" id="PRO_5025627558" description="Secreted protein" evidence="2">
    <location>
        <begin position="16"/>
        <end position="105"/>
    </location>
</feature>
<feature type="region of interest" description="Disordered" evidence="1">
    <location>
        <begin position="40"/>
        <end position="78"/>
    </location>
</feature>
<protein>
    <recommendedName>
        <fullName evidence="5">Secreted protein</fullName>
    </recommendedName>
</protein>
<evidence type="ECO:0000313" key="3">
    <source>
        <dbReference type="EMBL" id="KAF1834962.1"/>
    </source>
</evidence>
<evidence type="ECO:0000256" key="1">
    <source>
        <dbReference type="SAM" id="MobiDB-lite"/>
    </source>
</evidence>
<organism evidence="3 4">
    <name type="scientific">Decorospora gaudefroyi</name>
    <dbReference type="NCBI Taxonomy" id="184978"/>
    <lineage>
        <taxon>Eukaryota</taxon>
        <taxon>Fungi</taxon>
        <taxon>Dikarya</taxon>
        <taxon>Ascomycota</taxon>
        <taxon>Pezizomycotina</taxon>
        <taxon>Dothideomycetes</taxon>
        <taxon>Pleosporomycetidae</taxon>
        <taxon>Pleosporales</taxon>
        <taxon>Pleosporineae</taxon>
        <taxon>Pleosporaceae</taxon>
        <taxon>Decorospora</taxon>
    </lineage>
</organism>
<keyword evidence="2" id="KW-0732">Signal</keyword>
<dbReference type="AlphaFoldDB" id="A0A6A5KHK1"/>
<reference evidence="3" key="1">
    <citation type="submission" date="2020-01" db="EMBL/GenBank/DDBJ databases">
        <authorList>
            <consortium name="DOE Joint Genome Institute"/>
            <person name="Haridas S."/>
            <person name="Albert R."/>
            <person name="Binder M."/>
            <person name="Bloem J."/>
            <person name="Labutti K."/>
            <person name="Salamov A."/>
            <person name="Andreopoulos B."/>
            <person name="Baker S.E."/>
            <person name="Barry K."/>
            <person name="Bills G."/>
            <person name="Bluhm B.H."/>
            <person name="Cannon C."/>
            <person name="Castanera R."/>
            <person name="Culley D.E."/>
            <person name="Daum C."/>
            <person name="Ezra D."/>
            <person name="Gonzalez J.B."/>
            <person name="Henrissat B."/>
            <person name="Kuo A."/>
            <person name="Liang C."/>
            <person name="Lipzen A."/>
            <person name="Lutzoni F."/>
            <person name="Magnuson J."/>
            <person name="Mondo S."/>
            <person name="Nolan M."/>
            <person name="Ohm R."/>
            <person name="Pangilinan J."/>
            <person name="Park H.-J."/>
            <person name="Ramirez L."/>
            <person name="Alfaro M."/>
            <person name="Sun H."/>
            <person name="Tritt A."/>
            <person name="Yoshinaga Y."/>
            <person name="Zwiers L.-H."/>
            <person name="Turgeon B.G."/>
            <person name="Goodwin S.B."/>
            <person name="Spatafora J.W."/>
            <person name="Crous P.W."/>
            <person name="Grigoriev I.V."/>
        </authorList>
    </citation>
    <scope>NUCLEOTIDE SEQUENCE</scope>
    <source>
        <strain evidence="3">P77</strain>
    </source>
</reference>